<dbReference type="Pfam" id="PF06841">
    <property type="entry name" value="Phage_T4_gp19"/>
    <property type="match status" value="1"/>
</dbReference>
<keyword evidence="2" id="KW-1185">Reference proteome</keyword>
<dbReference type="EMBL" id="FQUO01000005">
    <property type="protein sequence ID" value="SHF16104.1"/>
    <property type="molecule type" value="Genomic_DNA"/>
</dbReference>
<reference evidence="1 2" key="1">
    <citation type="submission" date="2016-11" db="EMBL/GenBank/DDBJ databases">
        <authorList>
            <person name="Jaros S."/>
            <person name="Januszkiewicz K."/>
            <person name="Wedrychowicz H."/>
        </authorList>
    </citation>
    <scope>NUCLEOTIDE SEQUENCE [LARGE SCALE GENOMIC DNA]</scope>
    <source>
        <strain evidence="1 2">DSM 26897</strain>
    </source>
</reference>
<dbReference type="STRING" id="1302690.BUE76_21905"/>
<accession>A0A1M4ZDI6</accession>
<sequence length="146" mass="16545">MNRYPPVGFSFWVSFEISNAQVDVAFQDVAGIAMELQTEDVVEGGENRFTQKLPTRAAYTPLVLKRALAVSSPLTAWCRDAIENLDIRPTSVLVALLNEQKEPLVAYRFLNAYPLKWSVSNFNAETSSLVIESLELYYQYFKIINT</sequence>
<evidence type="ECO:0000313" key="1">
    <source>
        <dbReference type="EMBL" id="SHF16104.1"/>
    </source>
</evidence>
<dbReference type="InterPro" id="IPR011747">
    <property type="entry name" value="CHP02241"/>
</dbReference>
<gene>
    <name evidence="1" type="ORF">SAMN05444008_105185</name>
</gene>
<name>A0A1M4ZDI6_9BACT</name>
<dbReference type="NCBIfam" id="TIGR02241">
    <property type="entry name" value="conserved hypothetical phage tail region protein"/>
    <property type="match status" value="1"/>
</dbReference>
<dbReference type="OrthoDB" id="9799891at2"/>
<dbReference type="RefSeq" id="WP_073041935.1">
    <property type="nucleotide sequence ID" value="NZ_FQUO01000005.1"/>
</dbReference>
<protein>
    <submittedName>
        <fullName evidence="1">Conserved hypothetical phage tail region protein</fullName>
    </submittedName>
</protein>
<dbReference type="AlphaFoldDB" id="A0A1M4ZDI6"/>
<organism evidence="1 2">
    <name type="scientific">Cnuella takakiae</name>
    <dbReference type="NCBI Taxonomy" id="1302690"/>
    <lineage>
        <taxon>Bacteria</taxon>
        <taxon>Pseudomonadati</taxon>
        <taxon>Bacteroidota</taxon>
        <taxon>Chitinophagia</taxon>
        <taxon>Chitinophagales</taxon>
        <taxon>Chitinophagaceae</taxon>
        <taxon>Cnuella</taxon>
    </lineage>
</organism>
<dbReference type="InterPro" id="IPR010667">
    <property type="entry name" value="Phage_T4_Gp19"/>
</dbReference>
<proteinExistence type="predicted"/>
<dbReference type="GO" id="GO:0005198">
    <property type="term" value="F:structural molecule activity"/>
    <property type="evidence" value="ECO:0007669"/>
    <property type="project" value="InterPro"/>
</dbReference>
<dbReference type="Proteomes" id="UP000184368">
    <property type="component" value="Unassembled WGS sequence"/>
</dbReference>
<evidence type="ECO:0000313" key="2">
    <source>
        <dbReference type="Proteomes" id="UP000184368"/>
    </source>
</evidence>
<dbReference type="PANTHER" id="PTHR38009">
    <property type="entry name" value="CONSERVED HYPOTHETICAL PHAGE TAIL PROTEIN"/>
    <property type="match status" value="1"/>
</dbReference>
<dbReference type="PANTHER" id="PTHR38009:SF1">
    <property type="entry name" value="CONSERVED HYPOTHETICAL PHAGE TAIL PROTEIN"/>
    <property type="match status" value="1"/>
</dbReference>